<comment type="function">
    <text evidence="11">Catalyzes the specific phosphorylation of the 3-hydroxyl group of shikimic acid using ATP as a cosubstrate.</text>
</comment>
<comment type="caution">
    <text evidence="12">The sequence shown here is derived from an EMBL/GenBank/DDBJ whole genome shotgun (WGS) entry which is preliminary data.</text>
</comment>
<dbReference type="Proteomes" id="UP000814367">
    <property type="component" value="Unassembled WGS sequence"/>
</dbReference>
<dbReference type="GO" id="GO:0016301">
    <property type="term" value="F:kinase activity"/>
    <property type="evidence" value="ECO:0007669"/>
    <property type="project" value="UniProtKB-KW"/>
</dbReference>
<name>A0ABS9NFU7_STAWA</name>
<keyword evidence="8 11" id="KW-0067">ATP-binding</keyword>
<keyword evidence="11" id="KW-0460">Magnesium</keyword>
<feature type="binding site" evidence="11">
    <location>
        <position position="21"/>
    </location>
    <ligand>
        <name>Mg(2+)</name>
        <dbReference type="ChEBI" id="CHEBI:18420"/>
    </ligand>
</feature>
<dbReference type="InterPro" id="IPR031322">
    <property type="entry name" value="Shikimate/glucono_kinase"/>
</dbReference>
<comment type="subcellular location">
    <subcellularLocation>
        <location evidence="11">Cytoplasm</location>
    </subcellularLocation>
</comment>
<comment type="catalytic activity">
    <reaction evidence="10 11">
        <text>shikimate + ATP = 3-phosphoshikimate + ADP + H(+)</text>
        <dbReference type="Rhea" id="RHEA:13121"/>
        <dbReference type="ChEBI" id="CHEBI:15378"/>
        <dbReference type="ChEBI" id="CHEBI:30616"/>
        <dbReference type="ChEBI" id="CHEBI:36208"/>
        <dbReference type="ChEBI" id="CHEBI:145989"/>
        <dbReference type="ChEBI" id="CHEBI:456216"/>
        <dbReference type="EC" id="2.7.1.71"/>
    </reaction>
</comment>
<comment type="caution">
    <text evidence="11">Lacks conserved residue(s) required for the propagation of feature annotation.</text>
</comment>
<keyword evidence="7 11" id="KW-0418">Kinase</keyword>
<keyword evidence="6 11" id="KW-0547">Nucleotide-binding</keyword>
<evidence type="ECO:0000313" key="13">
    <source>
        <dbReference type="Proteomes" id="UP000814367"/>
    </source>
</evidence>
<feature type="binding site" evidence="11">
    <location>
        <position position="39"/>
    </location>
    <ligand>
        <name>substrate</name>
    </ligand>
</feature>
<dbReference type="SUPFAM" id="SSF52540">
    <property type="entry name" value="P-loop containing nucleoside triphosphate hydrolases"/>
    <property type="match status" value="1"/>
</dbReference>
<dbReference type="PROSITE" id="PS01128">
    <property type="entry name" value="SHIKIMATE_KINASE"/>
    <property type="match status" value="1"/>
</dbReference>
<dbReference type="InterPro" id="IPR000623">
    <property type="entry name" value="Shikimate_kinase/TSH1"/>
</dbReference>
<dbReference type="Pfam" id="PF01202">
    <property type="entry name" value="SKI"/>
    <property type="match status" value="1"/>
</dbReference>
<evidence type="ECO:0000256" key="1">
    <source>
        <dbReference type="ARBA" id="ARBA00004842"/>
    </source>
</evidence>
<dbReference type="InterPro" id="IPR023000">
    <property type="entry name" value="Shikimate_kinase_CS"/>
</dbReference>
<evidence type="ECO:0000256" key="2">
    <source>
        <dbReference type="ARBA" id="ARBA00006997"/>
    </source>
</evidence>
<keyword evidence="13" id="KW-1185">Reference proteome</keyword>
<dbReference type="PANTHER" id="PTHR21087">
    <property type="entry name" value="SHIKIMATE KINASE"/>
    <property type="match status" value="1"/>
</dbReference>
<dbReference type="PANTHER" id="PTHR21087:SF16">
    <property type="entry name" value="SHIKIMATE KINASE 1, CHLOROPLASTIC"/>
    <property type="match status" value="1"/>
</dbReference>
<protein>
    <recommendedName>
        <fullName evidence="3 11">Shikimate kinase</fullName>
        <shortName evidence="11">SK</shortName>
        <ecNumber evidence="3 11">2.7.1.71</ecNumber>
    </recommendedName>
</protein>
<evidence type="ECO:0000256" key="11">
    <source>
        <dbReference type="HAMAP-Rule" id="MF_00109"/>
    </source>
</evidence>
<dbReference type="Gene3D" id="3.40.50.300">
    <property type="entry name" value="P-loop containing nucleotide triphosphate hydrolases"/>
    <property type="match status" value="1"/>
</dbReference>
<keyword evidence="11" id="KW-0479">Metal-binding</keyword>
<keyword evidence="9 11" id="KW-0057">Aromatic amino acid biosynthesis</keyword>
<gene>
    <name evidence="11" type="primary">aroK</name>
    <name evidence="12" type="ORF">G8J23_06420</name>
</gene>
<comment type="cofactor">
    <cofactor evidence="11">
        <name>Mg(2+)</name>
        <dbReference type="ChEBI" id="CHEBI:18420"/>
    </cofactor>
    <text evidence="11">Binds 1 Mg(2+) ion per subunit.</text>
</comment>
<dbReference type="EMBL" id="JAANHJ010000001">
    <property type="protein sequence ID" value="MCG6225615.1"/>
    <property type="molecule type" value="Genomic_DNA"/>
</dbReference>
<feature type="binding site" evidence="11">
    <location>
        <position position="84"/>
    </location>
    <ligand>
        <name>substrate</name>
    </ligand>
</feature>
<evidence type="ECO:0000256" key="5">
    <source>
        <dbReference type="ARBA" id="ARBA00022679"/>
    </source>
</evidence>
<feature type="binding site" evidence="11">
    <location>
        <position position="63"/>
    </location>
    <ligand>
        <name>substrate</name>
    </ligand>
</feature>
<dbReference type="PRINTS" id="PR01100">
    <property type="entry name" value="SHIKIMTKNASE"/>
</dbReference>
<evidence type="ECO:0000256" key="8">
    <source>
        <dbReference type="ARBA" id="ARBA00022840"/>
    </source>
</evidence>
<keyword evidence="11" id="KW-0963">Cytoplasm</keyword>
<evidence type="ECO:0000256" key="10">
    <source>
        <dbReference type="ARBA" id="ARBA00048567"/>
    </source>
</evidence>
<accession>A0ABS9NFU7</accession>
<keyword evidence="5 11" id="KW-0808">Transferase</keyword>
<organism evidence="12 13">
    <name type="scientific">Staphylococcus warneri</name>
    <dbReference type="NCBI Taxonomy" id="1292"/>
    <lineage>
        <taxon>Bacteria</taxon>
        <taxon>Bacillati</taxon>
        <taxon>Bacillota</taxon>
        <taxon>Bacilli</taxon>
        <taxon>Bacillales</taxon>
        <taxon>Staphylococcaceae</taxon>
        <taxon>Staphylococcus</taxon>
    </lineage>
</organism>
<dbReference type="HAMAP" id="MF_00109">
    <property type="entry name" value="Shikimate_kinase"/>
    <property type="match status" value="1"/>
</dbReference>
<dbReference type="RefSeq" id="WP_037539765.1">
    <property type="nucleotide sequence ID" value="NZ_CABMFV010000001.1"/>
</dbReference>
<feature type="binding site" evidence="11">
    <location>
        <begin position="17"/>
        <end position="22"/>
    </location>
    <ligand>
        <name>ATP</name>
        <dbReference type="ChEBI" id="CHEBI:30616"/>
    </ligand>
</feature>
<dbReference type="CDD" id="cd00464">
    <property type="entry name" value="SK"/>
    <property type="match status" value="1"/>
</dbReference>
<sequence length="172" mass="19988">MLLKNLEIPIILIGFMGTGKTTVGQYLMNQLHLSYVDLDEYIEQRESITIPEIFDEKGESYFRKLEFKYLNECINQFDIISTGGGIIENDASLDLLKKQKQVIWLDCDIKIVFNRIVNDPHRPNANNKSLEQLKNLYLSRISRYNEIAFMKVNSNQNVSEIYQEITTLLSSD</sequence>
<comment type="pathway">
    <text evidence="1 11">Metabolic intermediate biosynthesis; chorismate biosynthesis; chorismate from D-erythrose 4-phosphate and phosphoenolpyruvate: step 5/7.</text>
</comment>
<dbReference type="InterPro" id="IPR027417">
    <property type="entry name" value="P-loop_NTPase"/>
</dbReference>
<feature type="binding site" evidence="11">
    <location>
        <position position="122"/>
    </location>
    <ligand>
        <name>ATP</name>
        <dbReference type="ChEBI" id="CHEBI:30616"/>
    </ligand>
</feature>
<proteinExistence type="inferred from homology"/>
<keyword evidence="4 11" id="KW-0028">Amino-acid biosynthesis</keyword>
<evidence type="ECO:0000256" key="6">
    <source>
        <dbReference type="ARBA" id="ARBA00022741"/>
    </source>
</evidence>
<dbReference type="EC" id="2.7.1.71" evidence="3 11"/>
<evidence type="ECO:0000256" key="3">
    <source>
        <dbReference type="ARBA" id="ARBA00012154"/>
    </source>
</evidence>
<reference evidence="12 13" key="1">
    <citation type="submission" date="2020-03" db="EMBL/GenBank/DDBJ databases">
        <title>Comparative genetics of Staphylococcus warneri persistents from caprine mastitis.</title>
        <authorList>
            <person name="Franca C.A."/>
            <person name="Rosa D.S."/>
            <person name="Silva A."/>
            <person name="Rodrigues D.L.N."/>
            <person name="Santos R.G."/>
            <person name="Castillo R.E.H."/>
            <person name="Moreira M.A.S."/>
            <person name="Lima M.C."/>
            <person name="Gouveia G.V."/>
            <person name="Gouveia J.J.S."/>
            <person name="Souza R.F.S."/>
            <person name="Bertram B."/>
            <person name="Azevedo V."/>
            <person name="Costa M."/>
        </authorList>
    </citation>
    <scope>NUCLEOTIDE SEQUENCE [LARGE SCALE GENOMIC DNA]</scope>
    <source>
        <strain evidence="12 13">Cap 9.2</strain>
    </source>
</reference>
<evidence type="ECO:0000256" key="4">
    <source>
        <dbReference type="ARBA" id="ARBA00022605"/>
    </source>
</evidence>
<evidence type="ECO:0000313" key="12">
    <source>
        <dbReference type="EMBL" id="MCG6225615.1"/>
    </source>
</evidence>
<comment type="similarity">
    <text evidence="2 11">Belongs to the shikimate kinase family.</text>
</comment>
<comment type="subunit">
    <text evidence="11">Monomer.</text>
</comment>
<feature type="binding site" evidence="11">
    <location>
        <position position="140"/>
    </location>
    <ligand>
        <name>substrate</name>
    </ligand>
</feature>
<evidence type="ECO:0000256" key="9">
    <source>
        <dbReference type="ARBA" id="ARBA00023141"/>
    </source>
</evidence>
<evidence type="ECO:0000256" key="7">
    <source>
        <dbReference type="ARBA" id="ARBA00022777"/>
    </source>
</evidence>